<dbReference type="OrthoDB" id="27823at2759"/>
<dbReference type="GeneID" id="59235892"/>
<dbReference type="Proteomes" id="UP000509704">
    <property type="component" value="Chromosome 3"/>
</dbReference>
<keyword evidence="3" id="KW-0963">Cytoplasm</keyword>
<feature type="compositionally biased region" description="Polar residues" evidence="9">
    <location>
        <begin position="482"/>
        <end position="491"/>
    </location>
</feature>
<gene>
    <name evidence="12" type="ORF">HG535_0C05480</name>
</gene>
<keyword evidence="2 6" id="KW-0728">SH3 domain</keyword>
<dbReference type="GO" id="GO:0005543">
    <property type="term" value="F:phospholipid binding"/>
    <property type="evidence" value="ECO:0007669"/>
    <property type="project" value="TreeGrafter"/>
</dbReference>
<protein>
    <recommendedName>
        <fullName evidence="14">SH3 domain-containing protein</fullName>
    </recommendedName>
</protein>
<dbReference type="KEGG" id="zmk:HG535_0C05480"/>
<evidence type="ECO:0000256" key="8">
    <source>
        <dbReference type="SAM" id="Coils"/>
    </source>
</evidence>
<name>A0A7H9B1C9_ZYGMR</name>
<dbReference type="Pfam" id="PF00611">
    <property type="entry name" value="FCH"/>
    <property type="match status" value="1"/>
</dbReference>
<comment type="subcellular location">
    <subcellularLocation>
        <location evidence="1">Cytoplasm</location>
        <location evidence="1">Cytoskeleton</location>
    </subcellularLocation>
</comment>
<dbReference type="InterPro" id="IPR027267">
    <property type="entry name" value="AH/BAR_dom_sf"/>
</dbReference>
<feature type="region of interest" description="Disordered" evidence="9">
    <location>
        <begin position="443"/>
        <end position="517"/>
    </location>
</feature>
<feature type="compositionally biased region" description="Polar residues" evidence="9">
    <location>
        <begin position="279"/>
        <end position="288"/>
    </location>
</feature>
<keyword evidence="7 8" id="KW-0175">Coiled coil</keyword>
<feature type="domain" description="SH3" evidence="10">
    <location>
        <begin position="583"/>
        <end position="650"/>
    </location>
</feature>
<evidence type="ECO:0008006" key="14">
    <source>
        <dbReference type="Google" id="ProtNLM"/>
    </source>
</evidence>
<evidence type="ECO:0000256" key="7">
    <source>
        <dbReference type="PROSITE-ProRule" id="PRU01077"/>
    </source>
</evidence>
<evidence type="ECO:0000256" key="6">
    <source>
        <dbReference type="PROSITE-ProRule" id="PRU00192"/>
    </source>
</evidence>
<evidence type="ECO:0000313" key="12">
    <source>
        <dbReference type="EMBL" id="QLG72194.1"/>
    </source>
</evidence>
<dbReference type="SMART" id="SM00326">
    <property type="entry name" value="SH3"/>
    <property type="match status" value="1"/>
</dbReference>
<dbReference type="InterPro" id="IPR031160">
    <property type="entry name" value="F_BAR_dom"/>
</dbReference>
<dbReference type="SMART" id="SM00055">
    <property type="entry name" value="FCH"/>
    <property type="match status" value="1"/>
</dbReference>
<dbReference type="GO" id="GO:0030036">
    <property type="term" value="P:actin cytoskeleton organization"/>
    <property type="evidence" value="ECO:0007669"/>
    <property type="project" value="UniProtKB-ARBA"/>
</dbReference>
<feature type="domain" description="F-BAR" evidence="11">
    <location>
        <begin position="1"/>
        <end position="261"/>
    </location>
</feature>
<accession>A0A7H9B1C9</accession>
<dbReference type="AlphaFoldDB" id="A0A7H9B1C9"/>
<evidence type="ECO:0000256" key="5">
    <source>
        <dbReference type="ARBA" id="ARBA00023212"/>
    </source>
</evidence>
<feature type="compositionally biased region" description="Low complexity" evidence="9">
    <location>
        <begin position="466"/>
        <end position="481"/>
    </location>
</feature>
<dbReference type="SUPFAM" id="SSF50044">
    <property type="entry name" value="SH3-domain"/>
    <property type="match status" value="1"/>
</dbReference>
<feature type="compositionally biased region" description="Basic and acidic residues" evidence="9">
    <location>
        <begin position="290"/>
        <end position="304"/>
    </location>
</feature>
<evidence type="ECO:0000259" key="11">
    <source>
        <dbReference type="PROSITE" id="PS51741"/>
    </source>
</evidence>
<dbReference type="EMBL" id="CP058606">
    <property type="protein sequence ID" value="QLG72194.1"/>
    <property type="molecule type" value="Genomic_DNA"/>
</dbReference>
<dbReference type="SUPFAM" id="SSF103657">
    <property type="entry name" value="BAR/IMD domain-like"/>
    <property type="match status" value="1"/>
</dbReference>
<evidence type="ECO:0000256" key="4">
    <source>
        <dbReference type="ARBA" id="ARBA00022553"/>
    </source>
</evidence>
<feature type="coiled-coil region" evidence="8">
    <location>
        <begin position="109"/>
        <end position="194"/>
    </location>
</feature>
<organism evidence="12 13">
    <name type="scientific">Zygotorulaspora mrakii</name>
    <name type="common">Zygosaccharomyces mrakii</name>
    <dbReference type="NCBI Taxonomy" id="42260"/>
    <lineage>
        <taxon>Eukaryota</taxon>
        <taxon>Fungi</taxon>
        <taxon>Dikarya</taxon>
        <taxon>Ascomycota</taxon>
        <taxon>Saccharomycotina</taxon>
        <taxon>Saccharomycetes</taxon>
        <taxon>Saccharomycetales</taxon>
        <taxon>Saccharomycetaceae</taxon>
        <taxon>Zygotorulaspora</taxon>
    </lineage>
</organism>
<dbReference type="InterPro" id="IPR001452">
    <property type="entry name" value="SH3_domain"/>
</dbReference>
<proteinExistence type="predicted"/>
<dbReference type="InterPro" id="IPR036028">
    <property type="entry name" value="SH3-like_dom_sf"/>
</dbReference>
<feature type="compositionally biased region" description="Basic and acidic residues" evidence="9">
    <location>
        <begin position="370"/>
        <end position="391"/>
    </location>
</feature>
<dbReference type="GO" id="GO:0009898">
    <property type="term" value="C:cytoplasmic side of plasma membrane"/>
    <property type="evidence" value="ECO:0007669"/>
    <property type="project" value="TreeGrafter"/>
</dbReference>
<dbReference type="PANTHER" id="PTHR23065">
    <property type="entry name" value="PROLINE-SERINE-THREONINE PHOSPHATASE INTERACTING PROTEIN 1"/>
    <property type="match status" value="1"/>
</dbReference>
<dbReference type="InterPro" id="IPR001060">
    <property type="entry name" value="FCH_dom"/>
</dbReference>
<evidence type="ECO:0000256" key="2">
    <source>
        <dbReference type="ARBA" id="ARBA00022443"/>
    </source>
</evidence>
<feature type="region of interest" description="Disordered" evidence="9">
    <location>
        <begin position="338"/>
        <end position="425"/>
    </location>
</feature>
<dbReference type="RefSeq" id="XP_037143922.1">
    <property type="nucleotide sequence ID" value="XM_037288027.1"/>
</dbReference>
<feature type="compositionally biased region" description="Basic and acidic residues" evidence="9">
    <location>
        <begin position="492"/>
        <end position="504"/>
    </location>
</feature>
<feature type="region of interest" description="Disordered" evidence="9">
    <location>
        <begin position="270"/>
        <end position="304"/>
    </location>
</feature>
<evidence type="ECO:0000256" key="9">
    <source>
        <dbReference type="SAM" id="MobiDB-lite"/>
    </source>
</evidence>
<keyword evidence="4" id="KW-0597">Phosphoprotein</keyword>
<dbReference type="Gene3D" id="1.20.1270.60">
    <property type="entry name" value="Arfaptin homology (AH) domain/BAR domain"/>
    <property type="match status" value="1"/>
</dbReference>
<evidence type="ECO:0000256" key="1">
    <source>
        <dbReference type="ARBA" id="ARBA00004245"/>
    </source>
</evidence>
<dbReference type="PROSITE" id="PS50002">
    <property type="entry name" value="SH3"/>
    <property type="match status" value="1"/>
</dbReference>
<dbReference type="CDD" id="cd00174">
    <property type="entry name" value="SH3"/>
    <property type="match status" value="1"/>
</dbReference>
<reference evidence="12 13" key="1">
    <citation type="submission" date="2020-07" db="EMBL/GenBank/DDBJ databases">
        <title>The yeast mating-type switching endonuclease HO is a domesticated member of an unorthodox homing genetic element family.</title>
        <authorList>
            <person name="Coughlan A.Y."/>
            <person name="Lombardi L."/>
            <person name="Braun-Galleani S."/>
            <person name="Martos A.R."/>
            <person name="Galeote V."/>
            <person name="Bigey F."/>
            <person name="Dequin S."/>
            <person name="Byrne K.P."/>
            <person name="Wolfe K.H."/>
        </authorList>
    </citation>
    <scope>NUCLEOTIDE SEQUENCE [LARGE SCALE GENOMIC DNA]</scope>
    <source>
        <strain evidence="12 13">NRRL Y-6702</strain>
    </source>
</reference>
<keyword evidence="5" id="KW-0206">Cytoskeleton</keyword>
<dbReference type="PANTHER" id="PTHR23065:SF7">
    <property type="entry name" value="NOSTRIN, ISOFORM H"/>
    <property type="match status" value="1"/>
</dbReference>
<evidence type="ECO:0000256" key="3">
    <source>
        <dbReference type="ARBA" id="ARBA00022490"/>
    </source>
</evidence>
<evidence type="ECO:0000313" key="13">
    <source>
        <dbReference type="Proteomes" id="UP000509704"/>
    </source>
</evidence>
<dbReference type="GO" id="GO:0120104">
    <property type="term" value="C:mitotic actomyosin contractile ring, proximal layer"/>
    <property type="evidence" value="ECO:0007669"/>
    <property type="project" value="TreeGrafter"/>
</dbReference>
<dbReference type="Gene3D" id="2.30.30.40">
    <property type="entry name" value="SH3 Domains"/>
    <property type="match status" value="1"/>
</dbReference>
<feature type="compositionally biased region" description="Basic and acidic residues" evidence="9">
    <location>
        <begin position="398"/>
        <end position="408"/>
    </location>
</feature>
<keyword evidence="13" id="KW-1185">Reference proteome</keyword>
<evidence type="ECO:0000259" key="10">
    <source>
        <dbReference type="PROSITE" id="PS50002"/>
    </source>
</evidence>
<dbReference type="PROSITE" id="PS51741">
    <property type="entry name" value="F_BAR"/>
    <property type="match status" value="1"/>
</dbReference>
<sequence length="650" mass="74661">MSYNFEQCFWDPFDDGVNVLLEHISSGIKSCDTMVHFFKQRSELEKDYARRLGAISNKLNKDIEEKPEFGSLYKTYNTILNHEKSRAQAHSKQSEVINRQVYSDIKLFAQNLQAKYVTISSKIEKLRLDKYNKKKGCEELSKRLEEAQTFARDLQLNQNNIIGSRKIEQNRKELAKWESNSQEFALQLDVLKQESRAAQKFWFKEWGNVTHELQEMESARISFLQSKIQQYAEATTETSLLEQARMDTLTNQLATFTAADDIRDFSNNFGTGRLREKTQPNASSSVTGNIKERNISSQSHKRDSYVENIRKLSAQLQRQGQKSYSRSVHDKNSNGYAYQEQENNFEHRSQLQPRPEPEPESLLDSSYKATRREIRVIESPRSERTSPDEVTRYSPPELRVESPKEHKNAYSSSSASSSQPTDFTHIKNRTSFDSMATSVSSMASSIDDSRRFAKSWNSSNRKRKSLSSIQRQQYEEQQQQRHLSPSPNSTEHTSRVDENTKMRDSSASTTIVSRPNGEDYHIRRKSMILKDSKSPIEDALYEMERIRSIGSGDIFASSENAVGRVRDNGVTVTLPLVTSDGETVIKYAKAIYPLANNDAPEVAHFQKGDYLLITSIVNEDWFRGEVYENNGIDRNHAIGLIPFNFIKVLS</sequence>